<keyword evidence="11 12" id="KW-0143">Chaperone</keyword>
<evidence type="ECO:0000256" key="8">
    <source>
        <dbReference type="ARBA" id="ARBA00023010"/>
    </source>
</evidence>
<feature type="region of interest" description="Disordered" evidence="13">
    <location>
        <begin position="54"/>
        <end position="73"/>
    </location>
</feature>
<keyword evidence="6" id="KW-0862">Zinc</keyword>
<name>A0AAD9MHY1_9PEZI</name>
<protein>
    <recommendedName>
        <fullName evidence="12">Mitochondrial import inner membrane translocase subunit</fullName>
    </recommendedName>
</protein>
<dbReference type="GO" id="GO:0015031">
    <property type="term" value="P:protein transport"/>
    <property type="evidence" value="ECO:0007669"/>
    <property type="project" value="UniProtKB-KW"/>
</dbReference>
<organism evidence="15 16">
    <name type="scientific">Phyllachora maydis</name>
    <dbReference type="NCBI Taxonomy" id="1825666"/>
    <lineage>
        <taxon>Eukaryota</taxon>
        <taxon>Fungi</taxon>
        <taxon>Dikarya</taxon>
        <taxon>Ascomycota</taxon>
        <taxon>Pezizomycotina</taxon>
        <taxon>Sordariomycetes</taxon>
        <taxon>Sordariomycetidae</taxon>
        <taxon>Phyllachorales</taxon>
        <taxon>Phyllachoraceae</taxon>
        <taxon>Phyllachora</taxon>
    </lineage>
</organism>
<keyword evidence="9 12" id="KW-0496">Mitochondrion</keyword>
<keyword evidence="4" id="KW-0479">Metal-binding</keyword>
<keyword evidence="5 12" id="KW-0472">Membrane</keyword>
<evidence type="ECO:0000256" key="5">
    <source>
        <dbReference type="ARBA" id="ARBA00022792"/>
    </source>
</evidence>
<dbReference type="GO" id="GO:0046872">
    <property type="term" value="F:metal ion binding"/>
    <property type="evidence" value="ECO:0007669"/>
    <property type="project" value="UniProtKB-KW"/>
</dbReference>
<keyword evidence="7 12" id="KW-0653">Protein transport</keyword>
<sequence length="73" mass="8097">MDMHNRMTKVCQAKCIPVDYRESELNKGESVCLDRCVSKFFETYQKISEIMQDQQQQAQARGGGGAGGFGFGG</sequence>
<dbReference type="AlphaFoldDB" id="A0AAD9MHY1"/>
<evidence type="ECO:0000259" key="14">
    <source>
        <dbReference type="Pfam" id="PF02953"/>
    </source>
</evidence>
<keyword evidence="3 12" id="KW-0813">Transport</keyword>
<keyword evidence="8 12" id="KW-0811">Translocation</keyword>
<evidence type="ECO:0000256" key="3">
    <source>
        <dbReference type="ARBA" id="ARBA00022448"/>
    </source>
</evidence>
<proteinExistence type="inferred from homology"/>
<keyword evidence="5 12" id="KW-0999">Mitochondrion inner membrane</keyword>
<comment type="subunit">
    <text evidence="12">Heterohexamer.</text>
</comment>
<comment type="caution">
    <text evidence="15">The sequence shown here is derived from an EMBL/GenBank/DDBJ whole genome shotgun (WGS) entry which is preliminary data.</text>
</comment>
<evidence type="ECO:0000256" key="7">
    <source>
        <dbReference type="ARBA" id="ARBA00022927"/>
    </source>
</evidence>
<keyword evidence="10 12" id="KW-1015">Disulfide bond</keyword>
<reference evidence="15" key="1">
    <citation type="journal article" date="2023" name="Mol. Plant Microbe Interact.">
        <title>Elucidating the Obligate Nature and Biological Capacity of an Invasive Fungal Corn Pathogen.</title>
        <authorList>
            <person name="MacCready J.S."/>
            <person name="Roggenkamp E.M."/>
            <person name="Gdanetz K."/>
            <person name="Chilvers M.I."/>
        </authorList>
    </citation>
    <scope>NUCLEOTIDE SEQUENCE</scope>
    <source>
        <strain evidence="15">PM02</strain>
    </source>
</reference>
<evidence type="ECO:0000313" key="16">
    <source>
        <dbReference type="Proteomes" id="UP001217918"/>
    </source>
</evidence>
<dbReference type="GO" id="GO:0045039">
    <property type="term" value="P:protein insertion into mitochondrial inner membrane"/>
    <property type="evidence" value="ECO:0007669"/>
    <property type="project" value="UniProtKB-ARBA"/>
</dbReference>
<dbReference type="Pfam" id="PF02953">
    <property type="entry name" value="zf-Tim10_DDP"/>
    <property type="match status" value="1"/>
</dbReference>
<feature type="compositionally biased region" description="Gly residues" evidence="13">
    <location>
        <begin position="61"/>
        <end position="73"/>
    </location>
</feature>
<dbReference type="PANTHER" id="PTHR11038:SF16">
    <property type="entry name" value="MITOCHONDRIAL IMPORT INNER MEMBRANE TRANSLOCASE SUBUNIT TIM10"/>
    <property type="match status" value="1"/>
</dbReference>
<evidence type="ECO:0000256" key="11">
    <source>
        <dbReference type="ARBA" id="ARBA00023186"/>
    </source>
</evidence>
<evidence type="ECO:0000256" key="9">
    <source>
        <dbReference type="ARBA" id="ARBA00023128"/>
    </source>
</evidence>
<comment type="similarity">
    <text evidence="2 12">Belongs to the small Tim family.</text>
</comment>
<dbReference type="SUPFAM" id="SSF144122">
    <property type="entry name" value="Tim10-like"/>
    <property type="match status" value="1"/>
</dbReference>
<gene>
    <name evidence="15" type="ORF">P8C59_008148</name>
</gene>
<evidence type="ECO:0000256" key="2">
    <source>
        <dbReference type="ARBA" id="ARBA00006720"/>
    </source>
</evidence>
<evidence type="ECO:0000256" key="1">
    <source>
        <dbReference type="ARBA" id="ARBA00004137"/>
    </source>
</evidence>
<evidence type="ECO:0000256" key="13">
    <source>
        <dbReference type="SAM" id="MobiDB-lite"/>
    </source>
</evidence>
<comment type="function">
    <text evidence="12">Mitochondrial intermembrane chaperone that participates in the import and insertion of some multi-pass transmembrane proteins into the mitochondrial inner membrane. Also required for the transfer of beta-barrel precursors from the TOM complex to the sorting and assembly machinery (SAM complex) of the outer membrane. Acts as a chaperone-like protein that protects the hydrophobic precursors from aggregation and guide them through the mitochondrial intermembrane space.</text>
</comment>
<dbReference type="InterPro" id="IPR004217">
    <property type="entry name" value="Tim10-like"/>
</dbReference>
<dbReference type="GO" id="GO:0005743">
    <property type="term" value="C:mitochondrial inner membrane"/>
    <property type="evidence" value="ECO:0007669"/>
    <property type="project" value="UniProtKB-SubCell"/>
</dbReference>
<evidence type="ECO:0000256" key="10">
    <source>
        <dbReference type="ARBA" id="ARBA00023157"/>
    </source>
</evidence>
<dbReference type="InterPro" id="IPR035427">
    <property type="entry name" value="Tim10-like_dom_sf"/>
</dbReference>
<dbReference type="PANTHER" id="PTHR11038">
    <property type="entry name" value="MITOCHONDRIAL IMPORT INNER MEMBRANE TRANSLOCASE SUBUNIT TIM10"/>
    <property type="match status" value="1"/>
</dbReference>
<dbReference type="Proteomes" id="UP001217918">
    <property type="component" value="Unassembled WGS sequence"/>
</dbReference>
<comment type="domain">
    <text evidence="12">The twin CX3C motif contains 4 conserved Cys residues that form 2 disulfide bonds in the mitochondrial intermembrane space.</text>
</comment>
<dbReference type="Gene3D" id="1.10.287.810">
    <property type="entry name" value="Mitochondrial import inner membrane translocase subunit tim13 like domains"/>
    <property type="match status" value="1"/>
</dbReference>
<evidence type="ECO:0000256" key="4">
    <source>
        <dbReference type="ARBA" id="ARBA00022723"/>
    </source>
</evidence>
<feature type="domain" description="Tim10-like" evidence="14">
    <location>
        <begin position="1"/>
        <end position="52"/>
    </location>
</feature>
<evidence type="ECO:0000256" key="6">
    <source>
        <dbReference type="ARBA" id="ARBA00022833"/>
    </source>
</evidence>
<evidence type="ECO:0000313" key="15">
    <source>
        <dbReference type="EMBL" id="KAK2073908.1"/>
    </source>
</evidence>
<accession>A0AAD9MHY1</accession>
<dbReference type="EMBL" id="JAQQPM010000007">
    <property type="protein sequence ID" value="KAK2073908.1"/>
    <property type="molecule type" value="Genomic_DNA"/>
</dbReference>
<comment type="subcellular location">
    <subcellularLocation>
        <location evidence="1 12">Mitochondrion inner membrane</location>
        <topology evidence="1 12">Peripheral membrane protein</topology>
        <orientation evidence="1 12">Intermembrane side</orientation>
    </subcellularLocation>
</comment>
<keyword evidence="16" id="KW-1185">Reference proteome</keyword>
<evidence type="ECO:0000256" key="12">
    <source>
        <dbReference type="RuleBase" id="RU367043"/>
    </source>
</evidence>